<dbReference type="InterPro" id="IPR036116">
    <property type="entry name" value="FN3_sf"/>
</dbReference>
<sequence length="466" mass="48494">MSIPVSTVVGHDRPARRRPYAPMAPIAAGLVLVGTAALAIVLPSTVASAVDDAAVAAEAAVAANADVKARPDTRGFTDGAGLTGAGVVAAPLFTDDFEDGNAVGWSTVGGQWSVGGDTTQAYRQRSGSALATARSGDPNWTDYTVSAEVRPTALDSARSSIGLLARVHSTTSHYYLNLRGNSQLELGKLVSGRTTVLASAPVTAAIGGWQTLRLALRGDQLVGRLGSASVTAIDGQFRQGRIGLSTSYATGWFDNVLVEPSAPDIQPPTTPGRPQVLSVVPGAVTITWPVSTDNVGVTQYYVYQGDQFYTQYLARVVPDNAPLTLQLAPTAAQTHFSVTARDAAGNTSGFSARTSVRQPPSFPRSGDNTVAPSPPGAPVVTAVTPNGYLVAWEPATDDIGVVEYHVYHVFAVDEIRVEAKVSTNTAVIAPRGGYETIYVVAYDASWNASSSPTVQLLPPPTPPAAR</sequence>
<comment type="caution">
    <text evidence="3">The sequence shown here is derived from an EMBL/GenBank/DDBJ whole genome shotgun (WGS) entry which is preliminary data.</text>
</comment>
<organism evidence="3 4">
    <name type="scientific">Plantactinospora veratri</name>
    <dbReference type="NCBI Taxonomy" id="1436122"/>
    <lineage>
        <taxon>Bacteria</taxon>
        <taxon>Bacillati</taxon>
        <taxon>Actinomycetota</taxon>
        <taxon>Actinomycetes</taxon>
        <taxon>Micromonosporales</taxon>
        <taxon>Micromonosporaceae</taxon>
        <taxon>Plantactinospora</taxon>
    </lineage>
</organism>
<protein>
    <recommendedName>
        <fullName evidence="5">Fibronectin type-III domain-containing protein</fullName>
    </recommendedName>
</protein>
<dbReference type="InterPro" id="IPR013783">
    <property type="entry name" value="Ig-like_fold"/>
</dbReference>
<evidence type="ECO:0000313" key="3">
    <source>
        <dbReference type="EMBL" id="MEE6305375.1"/>
    </source>
</evidence>
<keyword evidence="2" id="KW-0472">Membrane</keyword>
<feature type="compositionally biased region" description="Polar residues" evidence="1">
    <location>
        <begin position="347"/>
        <end position="358"/>
    </location>
</feature>
<reference evidence="3 4" key="1">
    <citation type="submission" date="2024-01" db="EMBL/GenBank/DDBJ databases">
        <title>Genome insights into Plantactinospora veratri sp. nov.</title>
        <authorList>
            <person name="Wang L."/>
        </authorList>
    </citation>
    <scope>NUCLEOTIDE SEQUENCE [LARGE SCALE GENOMIC DNA]</scope>
    <source>
        <strain evidence="3 4">NEAU-FHS4</strain>
    </source>
</reference>
<evidence type="ECO:0008006" key="5">
    <source>
        <dbReference type="Google" id="ProtNLM"/>
    </source>
</evidence>
<dbReference type="SUPFAM" id="SSF49265">
    <property type="entry name" value="Fibronectin type III"/>
    <property type="match status" value="1"/>
</dbReference>
<feature type="transmembrane region" description="Helical" evidence="2">
    <location>
        <begin position="20"/>
        <end position="42"/>
    </location>
</feature>
<evidence type="ECO:0000256" key="2">
    <source>
        <dbReference type="SAM" id="Phobius"/>
    </source>
</evidence>
<accession>A0ABU7S5Y5</accession>
<dbReference type="Gene3D" id="2.60.40.10">
    <property type="entry name" value="Immunoglobulins"/>
    <property type="match status" value="2"/>
</dbReference>
<gene>
    <name evidence="3" type="ORF">V1634_00805</name>
</gene>
<dbReference type="Gene3D" id="2.60.120.560">
    <property type="entry name" value="Exo-inulinase, domain 1"/>
    <property type="match status" value="1"/>
</dbReference>
<dbReference type="RefSeq" id="WP_331205773.1">
    <property type="nucleotide sequence ID" value="NZ_JAZGQL010000001.1"/>
</dbReference>
<proteinExistence type="predicted"/>
<dbReference type="EMBL" id="JAZGQL010000001">
    <property type="protein sequence ID" value="MEE6305375.1"/>
    <property type="molecule type" value="Genomic_DNA"/>
</dbReference>
<name>A0ABU7S5Y5_9ACTN</name>
<feature type="region of interest" description="Disordered" evidence="1">
    <location>
        <begin position="347"/>
        <end position="375"/>
    </location>
</feature>
<dbReference type="Proteomes" id="UP001339911">
    <property type="component" value="Unassembled WGS sequence"/>
</dbReference>
<evidence type="ECO:0000313" key="4">
    <source>
        <dbReference type="Proteomes" id="UP001339911"/>
    </source>
</evidence>
<keyword evidence="2" id="KW-0812">Transmembrane</keyword>
<evidence type="ECO:0000256" key="1">
    <source>
        <dbReference type="SAM" id="MobiDB-lite"/>
    </source>
</evidence>
<keyword evidence="2" id="KW-1133">Transmembrane helix</keyword>
<keyword evidence="4" id="KW-1185">Reference proteome</keyword>